<proteinExistence type="predicted"/>
<dbReference type="EMBL" id="JAGTAR010000047">
    <property type="protein sequence ID" value="MBR8538029.1"/>
    <property type="molecule type" value="Genomic_DNA"/>
</dbReference>
<accession>A0A941F7Q1</accession>
<dbReference type="Gene3D" id="3.10.620.30">
    <property type="match status" value="1"/>
</dbReference>
<dbReference type="AlphaFoldDB" id="A0A941F7Q1"/>
<gene>
    <name evidence="4" type="ORF">KDU71_20840</name>
</gene>
<evidence type="ECO:0000259" key="3">
    <source>
        <dbReference type="Pfam" id="PF12969"/>
    </source>
</evidence>
<evidence type="ECO:0000259" key="2">
    <source>
        <dbReference type="Pfam" id="PF01841"/>
    </source>
</evidence>
<organism evidence="4 5">
    <name type="scientific">Carboxylicivirga sediminis</name>
    <dbReference type="NCBI Taxonomy" id="2006564"/>
    <lineage>
        <taxon>Bacteria</taxon>
        <taxon>Pseudomonadati</taxon>
        <taxon>Bacteroidota</taxon>
        <taxon>Bacteroidia</taxon>
        <taxon>Marinilabiliales</taxon>
        <taxon>Marinilabiliaceae</taxon>
        <taxon>Carboxylicivirga</taxon>
    </lineage>
</organism>
<feature type="domain" description="Transglutaminase-like" evidence="2">
    <location>
        <begin position="256"/>
        <end position="328"/>
    </location>
</feature>
<dbReference type="Pfam" id="PF12969">
    <property type="entry name" value="DUF3857"/>
    <property type="match status" value="1"/>
</dbReference>
<keyword evidence="5" id="KW-1185">Reference proteome</keyword>
<dbReference type="SUPFAM" id="SSF54001">
    <property type="entry name" value="Cysteine proteinases"/>
    <property type="match status" value="1"/>
</dbReference>
<dbReference type="Gene3D" id="2.60.120.1130">
    <property type="match status" value="1"/>
</dbReference>
<dbReference type="Proteomes" id="UP000679220">
    <property type="component" value="Unassembled WGS sequence"/>
</dbReference>
<evidence type="ECO:0000256" key="1">
    <source>
        <dbReference type="SAM" id="SignalP"/>
    </source>
</evidence>
<dbReference type="InterPro" id="IPR002931">
    <property type="entry name" value="Transglutaminase-like"/>
</dbReference>
<feature type="domain" description="DUF3857" evidence="3">
    <location>
        <begin position="39"/>
        <end position="195"/>
    </location>
</feature>
<name>A0A941F7Q1_9BACT</name>
<sequence>MRLPLIFFFSLLIGIHVSAQQNNSQINRYNKVVTYSGFRVVEYTELEIQINNAKGLSYADIEIPYSKGNSIKELQAGIYNLSGNKIRMLKKKDIVRANAYSDNSFHSDNMKMSFKLLHNRYPYIIKYSYKTDATDYLYLAWWMPRSSKDVPVKEASLSVEVPQQCAVRIFHQGVGETQEVSLNGKTTYSWTIDDVEFVERQKFGPQSRELQAQVMVMPELFNYGVKGNAASWQSFGEWLSALKANCHNLPESEKERVRQLTKDCNSELEKINTLYKYLQNNTRYVNVALDIGGLLPETAEYVCANRYGDCKALTNYMQALLSELGIASVYTIVHAGQYPFKINTAYPSQQFNHVILCVPQVNDTIWLECTDKTAPFGYLGTFTQNRTVLLVDGENSRLTRTPALNHEEVADSYVSTIHMAADGTLQMETQATLRGRAFDYLKSLNDALPQQDKLDYIEELGIVEHADIAHFSLERAHADSSYINLRLHSKLNNAIEPIGDRSLIKPIRPFYFKLDEPEQRMQELRFSYPFNVSDTLIYNLPRPIKRISGLQGQQLDTDFGYYTKDVQFNEYQLIITRHISIKAGSYPVEEYEGFYEFMQACANAELQKGIVEYF</sequence>
<reference evidence="4" key="1">
    <citation type="journal article" date="2018" name="Int. J. Syst. Evol. Microbiol.">
        <title>Carboxylicivirga sediminis sp. nov., isolated from coastal sediment.</title>
        <authorList>
            <person name="Wang F.Q."/>
            <person name="Ren L.H."/>
            <person name="Zou R.J."/>
            <person name="Sun Y.Z."/>
            <person name="Liu X.J."/>
            <person name="Jiang F."/>
            <person name="Liu L.J."/>
        </authorList>
    </citation>
    <scope>NUCLEOTIDE SEQUENCE</scope>
    <source>
        <strain evidence="4">JR1</strain>
    </source>
</reference>
<feature type="signal peptide" evidence="1">
    <location>
        <begin position="1"/>
        <end position="19"/>
    </location>
</feature>
<evidence type="ECO:0000313" key="5">
    <source>
        <dbReference type="Proteomes" id="UP000679220"/>
    </source>
</evidence>
<dbReference type="InterPro" id="IPR038765">
    <property type="entry name" value="Papain-like_cys_pep_sf"/>
</dbReference>
<keyword evidence="1" id="KW-0732">Signal</keyword>
<dbReference type="Pfam" id="PF01841">
    <property type="entry name" value="Transglut_core"/>
    <property type="match status" value="1"/>
</dbReference>
<feature type="chain" id="PRO_5038013430" evidence="1">
    <location>
        <begin position="20"/>
        <end position="614"/>
    </location>
</feature>
<evidence type="ECO:0000313" key="4">
    <source>
        <dbReference type="EMBL" id="MBR8538029.1"/>
    </source>
</evidence>
<dbReference type="InterPro" id="IPR024618">
    <property type="entry name" value="DUF3857"/>
</dbReference>
<dbReference type="Gene3D" id="2.60.40.3140">
    <property type="match status" value="1"/>
</dbReference>
<dbReference type="RefSeq" id="WP_212193053.1">
    <property type="nucleotide sequence ID" value="NZ_JAGTAR010000047.1"/>
</dbReference>
<comment type="caution">
    <text evidence="4">The sequence shown here is derived from an EMBL/GenBank/DDBJ whole genome shotgun (WGS) entry which is preliminary data.</text>
</comment>
<reference evidence="4" key="2">
    <citation type="submission" date="2021-04" db="EMBL/GenBank/DDBJ databases">
        <authorList>
            <person name="Zhang T."/>
            <person name="Zhang Y."/>
            <person name="Lu D."/>
            <person name="Zuo D."/>
            <person name="Du Z."/>
        </authorList>
    </citation>
    <scope>NUCLEOTIDE SEQUENCE</scope>
    <source>
        <strain evidence="4">JR1</strain>
    </source>
</reference>
<protein>
    <submittedName>
        <fullName evidence="4">DUF3857 domain-containing transglutaminase family protein</fullName>
    </submittedName>
</protein>